<feature type="domain" description="Schlafen AlbA-2" evidence="1">
    <location>
        <begin position="22"/>
        <end position="141"/>
    </location>
</feature>
<dbReference type="Gene3D" id="1.10.10.10">
    <property type="entry name" value="Winged helix-like DNA-binding domain superfamily/Winged helix DNA-binding domain"/>
    <property type="match status" value="1"/>
</dbReference>
<dbReference type="InterPro" id="IPR038461">
    <property type="entry name" value="Schlafen_AlbA_2_dom_sf"/>
</dbReference>
<dbReference type="Pfam" id="PF04326">
    <property type="entry name" value="SLFN_AlbA_2"/>
    <property type="match status" value="1"/>
</dbReference>
<dbReference type="AlphaFoldDB" id="A0A840SIG3"/>
<dbReference type="InterPro" id="IPR036388">
    <property type="entry name" value="WH-like_DNA-bd_sf"/>
</dbReference>
<dbReference type="RefSeq" id="WP_184653528.1">
    <property type="nucleotide sequence ID" value="NZ_JACHFR010000004.1"/>
</dbReference>
<evidence type="ECO:0000313" key="3">
    <source>
        <dbReference type="Proteomes" id="UP000578697"/>
    </source>
</evidence>
<gene>
    <name evidence="2" type="ORF">HNP77_002337</name>
</gene>
<dbReference type="InterPro" id="IPR038475">
    <property type="entry name" value="RecG_C_sf"/>
</dbReference>
<reference evidence="2 3" key="1">
    <citation type="submission" date="2020-08" db="EMBL/GenBank/DDBJ databases">
        <title>Genomic Encyclopedia of Type Strains, Phase IV (KMG-IV): sequencing the most valuable type-strain genomes for metagenomic binning, comparative biology and taxonomic classification.</title>
        <authorList>
            <person name="Goeker M."/>
        </authorList>
    </citation>
    <scope>NUCLEOTIDE SEQUENCE [LARGE SCALE GENOMIC DNA]</scope>
    <source>
        <strain evidence="2 3">DSM 103679</strain>
    </source>
</reference>
<dbReference type="PANTHER" id="PTHR30595">
    <property type="entry name" value="GLPR-RELATED TRANSCRIPTIONAL REPRESSOR"/>
    <property type="match status" value="1"/>
</dbReference>
<evidence type="ECO:0000313" key="2">
    <source>
        <dbReference type="EMBL" id="MBB5219948.1"/>
    </source>
</evidence>
<sequence length="469" mass="53869">MGDKVNNQLHELLDELRSYDTEREWFEFKENWFDQTQLGQYISALSNSAAIEGRKNAYFVWGIHNETHDVTGTNFNCNMDIKNEPLKHFLARQIYPDLNFNFEETNYEGKKVVVLTIPAARTVPTSFDNERFIRIGSSKESLRKYPEKESYLFDVLRHGFPTIENTPSKYQDLTFEKLFIYYGAKGLKLNPDNFKKNLNLLTEDGKYNILAQLLSDNSQIPLRVAIFSGKTKADKMYSIREFGYQCILYTLDEVLRYGDVLNILQADEKDRIVERKDVPLFENDAFREAVINAFVHNKWVTENEPMITVFSDKIEILSRGILPPEQTLEGFFRGESVPVNKKLSEIFLQLHISEKTGRGVPKITSTYGKSAYEFHENSIVVKIPFNWINNMGDKVGNKTGDNSQLNNTQSKIFSEIRNNPNITKPQIAQLVGVGKTTVDNAIAVLKQKGYIKRSGSNKTGFWEILNAGE</sequence>
<protein>
    <submittedName>
        <fullName evidence="2">Putative HTH transcriptional regulator</fullName>
    </submittedName>
</protein>
<dbReference type="PANTHER" id="PTHR30595:SF6">
    <property type="entry name" value="SCHLAFEN ALBA-2 DOMAIN-CONTAINING PROTEIN"/>
    <property type="match status" value="1"/>
</dbReference>
<accession>A0A840SIG3</accession>
<name>A0A840SIG3_9SPIR</name>
<dbReference type="EMBL" id="JACHFR010000004">
    <property type="protein sequence ID" value="MBB5219948.1"/>
    <property type="molecule type" value="Genomic_DNA"/>
</dbReference>
<dbReference type="Pfam" id="PF13749">
    <property type="entry name" value="HATPase_c_4"/>
    <property type="match status" value="1"/>
</dbReference>
<dbReference type="InterPro" id="IPR036390">
    <property type="entry name" value="WH_DNA-bd_sf"/>
</dbReference>
<dbReference type="SUPFAM" id="SSF46785">
    <property type="entry name" value="Winged helix' DNA-binding domain"/>
    <property type="match status" value="1"/>
</dbReference>
<comment type="caution">
    <text evidence="2">The sequence shown here is derived from an EMBL/GenBank/DDBJ whole genome shotgun (WGS) entry which is preliminary data.</text>
</comment>
<dbReference type="Pfam" id="PF13412">
    <property type="entry name" value="HTH_24"/>
    <property type="match status" value="1"/>
</dbReference>
<proteinExistence type="predicted"/>
<dbReference type="Proteomes" id="UP000578697">
    <property type="component" value="Unassembled WGS sequence"/>
</dbReference>
<dbReference type="Gene3D" id="3.30.950.30">
    <property type="entry name" value="Schlafen, AAA domain"/>
    <property type="match status" value="1"/>
</dbReference>
<keyword evidence="3" id="KW-1185">Reference proteome</keyword>
<evidence type="ECO:0000259" key="1">
    <source>
        <dbReference type="Pfam" id="PF04326"/>
    </source>
</evidence>
<organism evidence="2 3">
    <name type="scientific">Treponema rectale</name>
    <dbReference type="NCBI Taxonomy" id="744512"/>
    <lineage>
        <taxon>Bacteria</taxon>
        <taxon>Pseudomonadati</taxon>
        <taxon>Spirochaetota</taxon>
        <taxon>Spirochaetia</taxon>
        <taxon>Spirochaetales</taxon>
        <taxon>Treponemataceae</taxon>
        <taxon>Treponema</taxon>
    </lineage>
</organism>
<dbReference type="Gene3D" id="3.30.565.60">
    <property type="match status" value="1"/>
</dbReference>
<dbReference type="InterPro" id="IPR007421">
    <property type="entry name" value="Schlafen_AlbA_2_dom"/>
</dbReference>